<organism evidence="7 8">
    <name type="scientific">Brassica rapa subsp. trilocularis</name>
    <dbReference type="NCBI Taxonomy" id="1813537"/>
    <lineage>
        <taxon>Eukaryota</taxon>
        <taxon>Viridiplantae</taxon>
        <taxon>Streptophyta</taxon>
        <taxon>Embryophyta</taxon>
        <taxon>Tracheophyta</taxon>
        <taxon>Spermatophyta</taxon>
        <taxon>Magnoliopsida</taxon>
        <taxon>eudicotyledons</taxon>
        <taxon>Gunneridae</taxon>
        <taxon>Pentapetalae</taxon>
        <taxon>rosids</taxon>
        <taxon>malvids</taxon>
        <taxon>Brassicales</taxon>
        <taxon>Brassicaceae</taxon>
        <taxon>Brassiceae</taxon>
        <taxon>Brassica</taxon>
    </lineage>
</organism>
<evidence type="ECO:0008006" key="9">
    <source>
        <dbReference type="Google" id="ProtNLM"/>
    </source>
</evidence>
<comment type="subcellular location">
    <subcellularLocation>
        <location evidence="1">Nucleus</location>
    </subcellularLocation>
</comment>
<feature type="region of interest" description="Disordered" evidence="6">
    <location>
        <begin position="78"/>
        <end position="101"/>
    </location>
</feature>
<dbReference type="InterPro" id="IPR015300">
    <property type="entry name" value="DNA-bd_pseudobarrel_sf"/>
</dbReference>
<evidence type="ECO:0000313" key="7">
    <source>
        <dbReference type="EMBL" id="KAG5387507.1"/>
    </source>
</evidence>
<evidence type="ECO:0000256" key="5">
    <source>
        <dbReference type="ARBA" id="ARBA00023242"/>
    </source>
</evidence>
<evidence type="ECO:0000256" key="6">
    <source>
        <dbReference type="SAM" id="MobiDB-lite"/>
    </source>
</evidence>
<name>A0ABQ7LMP2_BRACM</name>
<keyword evidence="8" id="KW-1185">Reference proteome</keyword>
<evidence type="ECO:0000313" key="8">
    <source>
        <dbReference type="Proteomes" id="UP000823674"/>
    </source>
</evidence>
<evidence type="ECO:0000256" key="3">
    <source>
        <dbReference type="ARBA" id="ARBA00023125"/>
    </source>
</evidence>
<comment type="caution">
    <text evidence="7">The sequence shown here is derived from an EMBL/GenBank/DDBJ whole genome shotgun (WGS) entry which is preliminary data.</text>
</comment>
<dbReference type="InterPro" id="IPR005508">
    <property type="entry name" value="At2g31720-like"/>
</dbReference>
<protein>
    <recommendedName>
        <fullName evidence="9">TF-B3 domain-containing protein</fullName>
    </recommendedName>
</protein>
<gene>
    <name evidence="7" type="primary">A09p081480.1_BraROA</name>
    <name evidence="7" type="ORF">IGI04_038977</name>
</gene>
<keyword evidence="5" id="KW-0539">Nucleus</keyword>
<keyword evidence="2" id="KW-0805">Transcription regulation</keyword>
<dbReference type="Pfam" id="PF03754">
    <property type="entry name" value="At2g31720-like"/>
    <property type="match status" value="1"/>
</dbReference>
<proteinExistence type="predicted"/>
<dbReference type="EMBL" id="JADBGQ010000008">
    <property type="protein sequence ID" value="KAG5387507.1"/>
    <property type="molecule type" value="Genomic_DNA"/>
</dbReference>
<accession>A0ABQ7LMP2</accession>
<evidence type="ECO:0000256" key="4">
    <source>
        <dbReference type="ARBA" id="ARBA00023163"/>
    </source>
</evidence>
<keyword evidence="4" id="KW-0804">Transcription</keyword>
<evidence type="ECO:0000256" key="1">
    <source>
        <dbReference type="ARBA" id="ARBA00004123"/>
    </source>
</evidence>
<dbReference type="Proteomes" id="UP000823674">
    <property type="component" value="Chromosome A09"/>
</dbReference>
<feature type="region of interest" description="Disordered" evidence="6">
    <location>
        <begin position="272"/>
        <end position="304"/>
    </location>
</feature>
<keyword evidence="3" id="KW-0238">DNA-binding</keyword>
<dbReference type="Gene3D" id="2.40.330.10">
    <property type="entry name" value="DNA-binding pseudobarrel domain"/>
    <property type="match status" value="1"/>
</dbReference>
<evidence type="ECO:0000256" key="2">
    <source>
        <dbReference type="ARBA" id="ARBA00023015"/>
    </source>
</evidence>
<dbReference type="SUPFAM" id="SSF101936">
    <property type="entry name" value="DNA-binding pseudobarrel domain"/>
    <property type="match status" value="1"/>
</dbReference>
<dbReference type="PANTHER" id="PTHR31541:SF58">
    <property type="entry name" value="TF-B3 DOMAIN-CONTAINING PROTEIN"/>
    <property type="match status" value="1"/>
</dbReference>
<dbReference type="PANTHER" id="PTHR31541">
    <property type="entry name" value="B3 DOMAIN PLANT PROTEIN-RELATED"/>
    <property type="match status" value="1"/>
</dbReference>
<reference evidence="7 8" key="1">
    <citation type="submission" date="2021-03" db="EMBL/GenBank/DDBJ databases">
        <authorList>
            <person name="King G.J."/>
            <person name="Bancroft I."/>
            <person name="Baten A."/>
            <person name="Bloomfield J."/>
            <person name="Borpatragohain P."/>
            <person name="He Z."/>
            <person name="Irish N."/>
            <person name="Irwin J."/>
            <person name="Liu K."/>
            <person name="Mauleon R.P."/>
            <person name="Moore J."/>
            <person name="Morris R."/>
            <person name="Ostergaard L."/>
            <person name="Wang B."/>
            <person name="Wells R."/>
        </authorList>
    </citation>
    <scope>NUCLEOTIDE SEQUENCE [LARGE SCALE GENOMIC DNA]</scope>
    <source>
        <strain evidence="7">R-o-18</strain>
        <tissue evidence="7">Leaf</tissue>
    </source>
</reference>
<sequence>MISDIEAAHILIALSRSKPRVVVKTMEKENRLPVQVPVPVPVPVAVPKQKRSSSRKMRRSFPMHPSCSTAIVEYVSQEDASPPLRRKKRHPPFPPIAKQPKKKAKVVAASSWASEPTPDWLLKLVEGEEDEPMRIIEKELSATDVNHNHNRLSMPCSKIIDLDFLSIAEQGLIEEDEGKKHKTGVNAKLVVKFVDSDDLKKFGVNLRRWKMPKEKGSPTFIYNLVTGWNKVVEGCGLGENDKIRLWSYHSDGELSFALVLDTPAPLSDLLLLPPPASDSEDANPEEMSSALVIYDKSNDDLLPK</sequence>